<reference evidence="2" key="1">
    <citation type="journal article" date="2015" name="Nature">
        <title>Complex archaea that bridge the gap between prokaryotes and eukaryotes.</title>
        <authorList>
            <person name="Spang A."/>
            <person name="Saw J.H."/>
            <person name="Jorgensen S.L."/>
            <person name="Zaremba-Niedzwiedzka K."/>
            <person name="Martijn J."/>
            <person name="Lind A.E."/>
            <person name="van Eijk R."/>
            <person name="Schleper C."/>
            <person name="Guy L."/>
            <person name="Ettema T.J."/>
        </authorList>
    </citation>
    <scope>NUCLEOTIDE SEQUENCE</scope>
</reference>
<protein>
    <submittedName>
        <fullName evidence="2">Uncharacterized protein</fullName>
    </submittedName>
</protein>
<proteinExistence type="predicted"/>
<sequence length="44" mass="4968">MKAKFLKITSNYSYQSNNHGEQQSNGKQGRFLTMCSPDTLKGDL</sequence>
<gene>
    <name evidence="2" type="ORF">LCGC14_0577100</name>
</gene>
<name>A0A0F9UQU3_9ZZZZ</name>
<accession>A0A0F9UQU3</accession>
<organism evidence="2">
    <name type="scientific">marine sediment metagenome</name>
    <dbReference type="NCBI Taxonomy" id="412755"/>
    <lineage>
        <taxon>unclassified sequences</taxon>
        <taxon>metagenomes</taxon>
        <taxon>ecological metagenomes</taxon>
    </lineage>
</organism>
<comment type="caution">
    <text evidence="2">The sequence shown here is derived from an EMBL/GenBank/DDBJ whole genome shotgun (WGS) entry which is preliminary data.</text>
</comment>
<evidence type="ECO:0000313" key="2">
    <source>
        <dbReference type="EMBL" id="KKN55968.1"/>
    </source>
</evidence>
<evidence type="ECO:0000256" key="1">
    <source>
        <dbReference type="SAM" id="MobiDB-lite"/>
    </source>
</evidence>
<feature type="region of interest" description="Disordered" evidence="1">
    <location>
        <begin position="14"/>
        <end position="44"/>
    </location>
</feature>
<dbReference type="EMBL" id="LAZR01000864">
    <property type="protein sequence ID" value="KKN55968.1"/>
    <property type="molecule type" value="Genomic_DNA"/>
</dbReference>
<feature type="compositionally biased region" description="Polar residues" evidence="1">
    <location>
        <begin position="14"/>
        <end position="27"/>
    </location>
</feature>
<dbReference type="AlphaFoldDB" id="A0A0F9UQU3"/>